<dbReference type="OrthoDB" id="9790710at2"/>
<dbReference type="AlphaFoldDB" id="A0A1I0R913"/>
<proteinExistence type="predicted"/>
<reference evidence="2 3" key="1">
    <citation type="submission" date="2016-10" db="EMBL/GenBank/DDBJ databases">
        <authorList>
            <person name="de Groot N.N."/>
        </authorList>
    </citation>
    <scope>NUCLEOTIDE SEQUENCE [LARGE SCALE GENOMIC DNA]</scope>
    <source>
        <strain evidence="2 3">DSM 29439</strain>
    </source>
</reference>
<dbReference type="RefSeq" id="WP_091433281.1">
    <property type="nucleotide sequence ID" value="NZ_FOJB01000003.1"/>
</dbReference>
<evidence type="ECO:0000313" key="3">
    <source>
        <dbReference type="Proteomes" id="UP000199650"/>
    </source>
</evidence>
<dbReference type="GO" id="GO:0016757">
    <property type="term" value="F:glycosyltransferase activity"/>
    <property type="evidence" value="ECO:0007669"/>
    <property type="project" value="InterPro"/>
</dbReference>
<dbReference type="Proteomes" id="UP000199650">
    <property type="component" value="Unassembled WGS sequence"/>
</dbReference>
<dbReference type="PANTHER" id="PTHR45947:SF3">
    <property type="entry name" value="SULFOQUINOVOSYL TRANSFERASE SQD2"/>
    <property type="match status" value="1"/>
</dbReference>
<accession>A0A1I0R913</accession>
<evidence type="ECO:0000313" key="2">
    <source>
        <dbReference type="EMBL" id="SEW37171.1"/>
    </source>
</evidence>
<dbReference type="CDD" id="cd03801">
    <property type="entry name" value="GT4_PimA-like"/>
    <property type="match status" value="1"/>
</dbReference>
<dbReference type="Pfam" id="PF00534">
    <property type="entry name" value="Glycos_transf_1"/>
    <property type="match status" value="1"/>
</dbReference>
<keyword evidence="2" id="KW-0808">Transferase</keyword>
<dbReference type="STRING" id="1173584.SAMN05444851_3248"/>
<sequence length="399" mass="44915">MHVLITAPRLNGEGLGEVRKSFQLVEALARKIPLTVLAFENGSGTPLAQQLPDCEVITFDPPAWVKRRNRLAAMLKPEVFVFNHMVLNWLRSTGRTFDLAHQMLPAGARYPTVLRKTGMPYIIGSVGGSLSTPEAFRDEVNSESWFARLRFLDQFRFRHDPWLRASYAQAEIVLGVAPYMKDILADLEIARFEPFMRQGIRKLAPETKRDSVEGQLKLLHVGRVVRTKGLRDCIRAMAHLSDHQGITLTSVGDGEDLEACKAEAKELGVADRVRFEGFQPRERVEEYYRNSDALLFPSFRESMGGVIFEAMNWGLPVITVARGGPDWIVSEEFGLKVPVETPEQMAKDLAAAVLTLAKDPELRTRMGHEAREYLKREATWPAKADILINLYSEVLAARS</sequence>
<evidence type="ECO:0000259" key="1">
    <source>
        <dbReference type="Pfam" id="PF00534"/>
    </source>
</evidence>
<dbReference type="InterPro" id="IPR050194">
    <property type="entry name" value="Glycosyltransferase_grp1"/>
</dbReference>
<keyword evidence="3" id="KW-1185">Reference proteome</keyword>
<gene>
    <name evidence="2" type="ORF">SAMN05444851_3248</name>
</gene>
<dbReference type="PANTHER" id="PTHR45947">
    <property type="entry name" value="SULFOQUINOVOSYL TRANSFERASE SQD2"/>
    <property type="match status" value="1"/>
</dbReference>
<dbReference type="EMBL" id="FOJB01000003">
    <property type="protein sequence ID" value="SEW37171.1"/>
    <property type="molecule type" value="Genomic_DNA"/>
</dbReference>
<dbReference type="SUPFAM" id="SSF53756">
    <property type="entry name" value="UDP-Glycosyltransferase/glycogen phosphorylase"/>
    <property type="match status" value="1"/>
</dbReference>
<dbReference type="InterPro" id="IPR001296">
    <property type="entry name" value="Glyco_trans_1"/>
</dbReference>
<name>A0A1I0R913_9RHOB</name>
<protein>
    <submittedName>
        <fullName evidence="2">Glycosyltransferase involved in cell wall bisynthesis</fullName>
    </submittedName>
</protein>
<dbReference type="Gene3D" id="3.40.50.2000">
    <property type="entry name" value="Glycogen Phosphorylase B"/>
    <property type="match status" value="2"/>
</dbReference>
<organism evidence="2 3">
    <name type="scientific">Aliiroseovarius sediminilitoris</name>
    <dbReference type="NCBI Taxonomy" id="1173584"/>
    <lineage>
        <taxon>Bacteria</taxon>
        <taxon>Pseudomonadati</taxon>
        <taxon>Pseudomonadota</taxon>
        <taxon>Alphaproteobacteria</taxon>
        <taxon>Rhodobacterales</taxon>
        <taxon>Paracoccaceae</taxon>
        <taxon>Aliiroseovarius</taxon>
    </lineage>
</organism>
<feature type="domain" description="Glycosyl transferase family 1" evidence="1">
    <location>
        <begin position="211"/>
        <end position="372"/>
    </location>
</feature>